<comment type="caution">
    <text evidence="1">The sequence shown here is derived from an EMBL/GenBank/DDBJ whole genome shotgun (WGS) entry which is preliminary data.</text>
</comment>
<dbReference type="OrthoDB" id="1183224at2759"/>
<organism evidence="1 2">
    <name type="scientific">Zizania palustris</name>
    <name type="common">Northern wild rice</name>
    <dbReference type="NCBI Taxonomy" id="103762"/>
    <lineage>
        <taxon>Eukaryota</taxon>
        <taxon>Viridiplantae</taxon>
        <taxon>Streptophyta</taxon>
        <taxon>Embryophyta</taxon>
        <taxon>Tracheophyta</taxon>
        <taxon>Spermatophyta</taxon>
        <taxon>Magnoliopsida</taxon>
        <taxon>Liliopsida</taxon>
        <taxon>Poales</taxon>
        <taxon>Poaceae</taxon>
        <taxon>BOP clade</taxon>
        <taxon>Oryzoideae</taxon>
        <taxon>Oryzeae</taxon>
        <taxon>Zizaniinae</taxon>
        <taxon>Zizania</taxon>
    </lineage>
</organism>
<accession>A0A8J5V2I2</accession>
<dbReference type="Pfam" id="PF04733">
    <property type="entry name" value="Coatomer_E"/>
    <property type="match status" value="1"/>
</dbReference>
<evidence type="ECO:0000313" key="2">
    <source>
        <dbReference type="Proteomes" id="UP000729402"/>
    </source>
</evidence>
<proteinExistence type="predicted"/>
<dbReference type="GO" id="GO:0030014">
    <property type="term" value="C:CCR4-NOT complex"/>
    <property type="evidence" value="ECO:0007669"/>
    <property type="project" value="InterPro"/>
</dbReference>
<keyword evidence="2" id="KW-1185">Reference proteome</keyword>
<dbReference type="GO" id="GO:0006402">
    <property type="term" value="P:mRNA catabolic process"/>
    <property type="evidence" value="ECO:0007669"/>
    <property type="project" value="InterPro"/>
</dbReference>
<protein>
    <submittedName>
        <fullName evidence="1">Uncharacterized protein</fullName>
    </submittedName>
</protein>
<reference evidence="1" key="1">
    <citation type="journal article" date="2021" name="bioRxiv">
        <title>Whole Genome Assembly and Annotation of Northern Wild Rice, Zizania palustris L., Supports a Whole Genome Duplication in the Zizania Genus.</title>
        <authorList>
            <person name="Haas M."/>
            <person name="Kono T."/>
            <person name="Macchietto M."/>
            <person name="Millas R."/>
            <person name="McGilp L."/>
            <person name="Shao M."/>
            <person name="Duquette J."/>
            <person name="Hirsch C.N."/>
            <person name="Kimball J."/>
        </authorList>
    </citation>
    <scope>NUCLEOTIDE SEQUENCE</scope>
    <source>
        <tissue evidence="1">Fresh leaf tissue</tissue>
    </source>
</reference>
<name>A0A8J5V2I2_ZIZPA</name>
<dbReference type="FunFam" id="1.25.10.10:FF:000014">
    <property type="entry name" value="Cell differentiation protein RCD1"/>
    <property type="match status" value="1"/>
</dbReference>
<dbReference type="Proteomes" id="UP000729402">
    <property type="component" value="Unassembled WGS sequence"/>
</dbReference>
<dbReference type="Pfam" id="PF04078">
    <property type="entry name" value="Rcd1"/>
    <property type="match status" value="1"/>
</dbReference>
<evidence type="ECO:0000313" key="1">
    <source>
        <dbReference type="EMBL" id="KAG8043456.1"/>
    </source>
</evidence>
<gene>
    <name evidence="1" type="ORF">GUJ93_ZPchr0458g22690</name>
</gene>
<sequence>MASPDLLFNLRNLFYLGAYQAAINNSDVPGLEADAAAERDAIVFRSYVALGCCAMANLQSSLPVPSSFAGASPPSPSPIGGGSVGAAVVQAAKDRRMASAEQLVLDLCDPELRENALLELSKKREIFQDLAPLLWHSFGTIAALLQEIVSVYPALSPPTLSPGASNRVCNALALLQCVASHTETRILFLNAHIPLYLYPFLNTTSKTRPFEYLRLTSLGVIGALVKGDDTEVMSFLLQTEIIPLCLRTMEMGSELSKTVATFIVQKILLDDVGLRYICATAERFFAVGSVLANMVVSLADQPSTRLMKHIIRCYLRLSDNPRACAALQTCLPDMLKDGTFNNCLRDDPTTRRWLQQLLHNVTGGGMGGAPQPGMDHMMGI</sequence>
<reference evidence="1" key="2">
    <citation type="submission" date="2021-02" db="EMBL/GenBank/DDBJ databases">
        <authorList>
            <person name="Kimball J.A."/>
            <person name="Haas M.W."/>
            <person name="Macchietto M."/>
            <person name="Kono T."/>
            <person name="Duquette J."/>
            <person name="Shao M."/>
        </authorList>
    </citation>
    <scope>NUCLEOTIDE SEQUENCE</scope>
    <source>
        <tissue evidence="1">Fresh leaf tissue</tissue>
    </source>
</reference>
<dbReference type="EMBL" id="JAAALK010000953">
    <property type="protein sequence ID" value="KAG8043456.1"/>
    <property type="molecule type" value="Genomic_DNA"/>
</dbReference>
<dbReference type="InterPro" id="IPR007216">
    <property type="entry name" value="CNOT9"/>
</dbReference>
<dbReference type="AlphaFoldDB" id="A0A8J5V2I2"/>
<dbReference type="PANTHER" id="PTHR12262">
    <property type="entry name" value="CCR4-NOT TRANSCRIPTION COMPLEX SUBUNIT 9"/>
    <property type="match status" value="1"/>
</dbReference>